<dbReference type="Proteomes" id="UP000005019">
    <property type="component" value="Unassembled WGS sequence"/>
</dbReference>
<dbReference type="EMBL" id="AFHG01000049">
    <property type="protein sequence ID" value="EGK71597.1"/>
    <property type="molecule type" value="Genomic_DNA"/>
</dbReference>
<dbReference type="STRING" id="1000565.METUNv1_02101"/>
<keyword evidence="3" id="KW-1185">Reference proteome</keyword>
<comment type="caution">
    <text evidence="2">The sequence shown here is derived from an EMBL/GenBank/DDBJ whole genome shotgun (WGS) entry which is preliminary data.</text>
</comment>
<sequence>MFRSVASFLLLCLPLLASAQLRSIPPDAIKAKMKPPQNGVAEVGKYTFKLAPGAQIRSTDNRIMLPVMIGSEQVVRYQLDAQGQLFRVWVLSPDEIDLPAPKQ</sequence>
<evidence type="ECO:0000313" key="2">
    <source>
        <dbReference type="EMBL" id="EGK71597.1"/>
    </source>
</evidence>
<organism evidence="2 3">
    <name type="scientific">Methyloversatilis universalis (strain ATCC BAA-1314 / DSM 25237 / JCM 13912 / CCUG 52030 / FAM5)</name>
    <dbReference type="NCBI Taxonomy" id="1000565"/>
    <lineage>
        <taxon>Bacteria</taxon>
        <taxon>Pseudomonadati</taxon>
        <taxon>Pseudomonadota</taxon>
        <taxon>Betaproteobacteria</taxon>
        <taxon>Nitrosomonadales</taxon>
        <taxon>Sterolibacteriaceae</taxon>
        <taxon>Methyloversatilis</taxon>
    </lineage>
</organism>
<feature type="chain" id="PRO_5003327162" evidence="1">
    <location>
        <begin position="20"/>
        <end position="103"/>
    </location>
</feature>
<dbReference type="eggNOG" id="ENOG503154P">
    <property type="taxonomic scope" value="Bacteria"/>
</dbReference>
<gene>
    <name evidence="2" type="ORF">METUNv1_02101</name>
</gene>
<name>F5RCU6_METUF</name>
<dbReference type="RefSeq" id="WP_008061424.1">
    <property type="nucleotide sequence ID" value="NZ_AFHG01000049.1"/>
</dbReference>
<feature type="signal peptide" evidence="1">
    <location>
        <begin position="1"/>
        <end position="19"/>
    </location>
</feature>
<evidence type="ECO:0000256" key="1">
    <source>
        <dbReference type="SAM" id="SignalP"/>
    </source>
</evidence>
<dbReference type="OrthoDB" id="7019622at2"/>
<reference evidence="2 3" key="1">
    <citation type="journal article" date="2011" name="J. Bacteriol.">
        <title>Genome sequence of Methyloversatilis universalis FAM5T, a methylotrophic representative of the order Rhodocyclales.</title>
        <authorList>
            <person name="Kittichotirat W."/>
            <person name="Good N.M."/>
            <person name="Hall R."/>
            <person name="Bringel F."/>
            <person name="Lajus A."/>
            <person name="Medigue C."/>
            <person name="Smalley N.E."/>
            <person name="Beck D."/>
            <person name="Bumgarner R."/>
            <person name="Vuilleumier S."/>
            <person name="Kalyuzhnaya M.G."/>
        </authorList>
    </citation>
    <scope>NUCLEOTIDE SEQUENCE [LARGE SCALE GENOMIC DNA]</scope>
    <source>
        <strain evidence="3">ATCC BAA-1314 / JCM 13912 / FAM5</strain>
    </source>
</reference>
<dbReference type="AlphaFoldDB" id="F5RCU6"/>
<protein>
    <submittedName>
        <fullName evidence="2">Uncharacterized protein</fullName>
    </submittedName>
</protein>
<accession>F5RCU6</accession>
<evidence type="ECO:0000313" key="3">
    <source>
        <dbReference type="Proteomes" id="UP000005019"/>
    </source>
</evidence>
<keyword evidence="1" id="KW-0732">Signal</keyword>
<proteinExistence type="predicted"/>